<keyword evidence="2" id="KW-1185">Reference proteome</keyword>
<name>A0A562NPM9_9HYPH</name>
<proteinExistence type="predicted"/>
<reference evidence="1 2" key="1">
    <citation type="journal article" date="2015" name="Stand. Genomic Sci.">
        <title>Genomic Encyclopedia of Bacterial and Archaeal Type Strains, Phase III: the genomes of soil and plant-associated and newly described type strains.</title>
        <authorList>
            <person name="Whitman W.B."/>
            <person name="Woyke T."/>
            <person name="Klenk H.P."/>
            <person name="Zhou Y."/>
            <person name="Lilburn T.G."/>
            <person name="Beck B.J."/>
            <person name="De Vos P."/>
            <person name="Vandamme P."/>
            <person name="Eisen J.A."/>
            <person name="Garrity G."/>
            <person name="Hugenholtz P."/>
            <person name="Kyrpides N.C."/>
        </authorList>
    </citation>
    <scope>NUCLEOTIDE SEQUENCE [LARGE SCALE GENOMIC DNA]</scope>
    <source>
        <strain evidence="1 2">CGMCC 1.2546</strain>
    </source>
</reference>
<evidence type="ECO:0000313" key="2">
    <source>
        <dbReference type="Proteomes" id="UP000317122"/>
    </source>
</evidence>
<organism evidence="1 2">
    <name type="scientific">Mesorhizobium tianshanense</name>
    <dbReference type="NCBI Taxonomy" id="39844"/>
    <lineage>
        <taxon>Bacteria</taxon>
        <taxon>Pseudomonadati</taxon>
        <taxon>Pseudomonadota</taxon>
        <taxon>Alphaproteobacteria</taxon>
        <taxon>Hyphomicrobiales</taxon>
        <taxon>Phyllobacteriaceae</taxon>
        <taxon>Mesorhizobium</taxon>
    </lineage>
</organism>
<dbReference type="EMBL" id="VLKT01000022">
    <property type="protein sequence ID" value="TWI34145.1"/>
    <property type="molecule type" value="Genomic_DNA"/>
</dbReference>
<comment type="caution">
    <text evidence="1">The sequence shown here is derived from an EMBL/GenBank/DDBJ whole genome shotgun (WGS) entry which is preliminary data.</text>
</comment>
<gene>
    <name evidence="1" type="ORF">IQ26_03618</name>
</gene>
<accession>A0A562NPM9</accession>
<dbReference type="Proteomes" id="UP000317122">
    <property type="component" value="Unassembled WGS sequence"/>
</dbReference>
<dbReference type="AlphaFoldDB" id="A0A562NPM9"/>
<sequence>MWPLRIENPFFLQTIYGHYPDLSSVEVTKAEISRDGPSLHLHFISTHLPGLP</sequence>
<protein>
    <submittedName>
        <fullName evidence="1">Uncharacterized protein</fullName>
    </submittedName>
</protein>
<evidence type="ECO:0000313" key="1">
    <source>
        <dbReference type="EMBL" id="TWI34145.1"/>
    </source>
</evidence>